<evidence type="ECO:0000259" key="5">
    <source>
        <dbReference type="PROSITE" id="PS51722"/>
    </source>
</evidence>
<dbReference type="Proteomes" id="UP000093757">
    <property type="component" value="Unassembled WGS sequence"/>
</dbReference>
<dbReference type="AlphaFoldDB" id="A0A1A6BDY2"/>
<dbReference type="CDD" id="cd01434">
    <property type="entry name" value="EFG_mtEFG1_IV"/>
    <property type="match status" value="1"/>
</dbReference>
<dbReference type="SMART" id="SM00889">
    <property type="entry name" value="EFG_IV"/>
    <property type="match status" value="1"/>
</dbReference>
<dbReference type="Gene3D" id="2.40.30.10">
    <property type="entry name" value="Translation factors"/>
    <property type="match status" value="1"/>
</dbReference>
<dbReference type="Gene3D" id="3.30.70.870">
    <property type="entry name" value="Elongation Factor G (Translational Gtpase), domain 3"/>
    <property type="match status" value="1"/>
</dbReference>
<evidence type="ECO:0000313" key="9">
    <source>
        <dbReference type="Proteomes" id="UP000193928"/>
    </source>
</evidence>
<dbReference type="InterPro" id="IPR004161">
    <property type="entry name" value="EFTu-like_2"/>
</dbReference>
<dbReference type="PANTHER" id="PTHR43261">
    <property type="entry name" value="TRANSLATION ELONGATION FACTOR G-RELATED"/>
    <property type="match status" value="1"/>
</dbReference>
<dbReference type="NCBIfam" id="TIGR00231">
    <property type="entry name" value="small_GTP"/>
    <property type="match status" value="1"/>
</dbReference>
<keyword evidence="1" id="KW-0547">Nucleotide-binding</keyword>
<keyword evidence="6" id="KW-0251">Elongation factor</keyword>
<dbReference type="FunFam" id="2.40.30.10:FF:000151">
    <property type="entry name" value="Translation elongation factor EF-G"/>
    <property type="match status" value="1"/>
</dbReference>
<dbReference type="GO" id="GO:0032790">
    <property type="term" value="P:ribosome disassembly"/>
    <property type="evidence" value="ECO:0007669"/>
    <property type="project" value="TreeGrafter"/>
</dbReference>
<feature type="domain" description="Tr-type G" evidence="5">
    <location>
        <begin position="21"/>
        <end position="289"/>
    </location>
</feature>
<dbReference type="EMBL" id="MAEM01000363">
    <property type="protein sequence ID" value="OBS00444.1"/>
    <property type="molecule type" value="Genomic_DNA"/>
</dbReference>
<dbReference type="Pfam" id="PF00679">
    <property type="entry name" value="EFG_C"/>
    <property type="match status" value="1"/>
</dbReference>
<dbReference type="InterPro" id="IPR005517">
    <property type="entry name" value="Transl_elong_EFG/EF2_IV"/>
</dbReference>
<dbReference type="Pfam" id="PF00009">
    <property type="entry name" value="GTP_EFTU"/>
    <property type="match status" value="1"/>
</dbReference>
<dbReference type="SUPFAM" id="SSF52540">
    <property type="entry name" value="P-loop containing nucleoside triphosphate hydrolases"/>
    <property type="match status" value="1"/>
</dbReference>
<evidence type="ECO:0000256" key="4">
    <source>
        <dbReference type="SAM" id="MobiDB-lite"/>
    </source>
</evidence>
<dbReference type="CDD" id="cd03713">
    <property type="entry name" value="EFG_mtEFG_C"/>
    <property type="match status" value="1"/>
</dbReference>
<dbReference type="InterPro" id="IPR041095">
    <property type="entry name" value="EFG_II"/>
</dbReference>
<feature type="region of interest" description="Disordered" evidence="4">
    <location>
        <begin position="358"/>
        <end position="377"/>
    </location>
</feature>
<dbReference type="CDD" id="cd16262">
    <property type="entry name" value="EFG_III"/>
    <property type="match status" value="1"/>
</dbReference>
<dbReference type="Proteomes" id="UP000193928">
    <property type="component" value="Unassembled WGS sequence"/>
</dbReference>
<gene>
    <name evidence="6" type="ORF">A9W98_24885</name>
    <name evidence="7" type="ORF">AWC08_08730</name>
</gene>
<dbReference type="InterPro" id="IPR047872">
    <property type="entry name" value="EFG_IV"/>
</dbReference>
<proteinExistence type="predicted"/>
<comment type="caution">
    <text evidence="6">The sequence shown here is derived from an EMBL/GenBank/DDBJ whole genome shotgun (WGS) entry which is preliminary data.</text>
</comment>
<dbReference type="Pfam" id="PF14492">
    <property type="entry name" value="EFG_III"/>
    <property type="match status" value="1"/>
</dbReference>
<dbReference type="Gene3D" id="3.40.50.300">
    <property type="entry name" value="P-loop containing nucleotide triphosphate hydrolases"/>
    <property type="match status" value="1"/>
</dbReference>
<dbReference type="GO" id="GO:0005525">
    <property type="term" value="F:GTP binding"/>
    <property type="evidence" value="ECO:0007669"/>
    <property type="project" value="UniProtKB-KW"/>
</dbReference>
<accession>A0A1A6BDY2</accession>
<dbReference type="RefSeq" id="WP_065135196.1">
    <property type="nucleotide sequence ID" value="NZ_JACKSU010000093.1"/>
</dbReference>
<dbReference type="SUPFAM" id="SSF54211">
    <property type="entry name" value="Ribosomal protein S5 domain 2-like"/>
    <property type="match status" value="1"/>
</dbReference>
<sequence>MADRVSASQGAATAPTAAGPDGIRNVVLVGPSGGGKTTLVEALLVAGGVLSRPGSVTDGSTVCDFDDAEIRQQRSVGVAVASLAHAGIKINLVDTPGYADFVGELRAGLRAADCALFVIAANEGVDEPTKSLWQECSQVGMPRAVVITKLDHARANYAEALDAAQNAFGDKVLPLYLPTGDGLIGLLSQTQYNYSDGKRTESAPDASEADRIEEARGTLIEGIIEESEDESLMERYLGGEVIDESVLIQDLEKAVARGSFFPVIPVCSGTGVGTYELLEVATRGFPSPTEHPLPEVFTPQGATHEELACDVDAPLLAEVVKTTSDPYVGRVSLVRVFSGTIKPDATVHVSGHFSSFFGNGSSGPQGHGSTHPDHDEDERIGVLSFPLGKQQRPAPAVVAGDICAIGKLSRAETGDTLSDKSEPLVLKPWTMPEPLLPVAIQAHAKTDEDKLSVGLGRLAAEDPTLRIEQNSETHQMVLWCMGEAHAGVVLEALSNRYGVTVDTVELRVPLRETLGGKAKGHGRHVKQSGGHGQYAVCDIEVEPLPEGAGFEFVDKVVGGAVPRQFIPSVEKGVRAQMEKGVHAGYPMVDIRVTLLDGKAHSVDSSDFAFQMAGSLALREAAAATKVILLEPIDEISVLVPDDYVGAVMGDLSGRRGRVLGTDTAGHERTVVKAEVPQVELTRYAIDLRSLAHGAASFTRTFARYEPMPESAAARVKTTA</sequence>
<dbReference type="InterPro" id="IPR020568">
    <property type="entry name" value="Ribosomal_Su5_D2-typ_SF"/>
</dbReference>
<evidence type="ECO:0000313" key="6">
    <source>
        <dbReference type="EMBL" id="OBS00444.1"/>
    </source>
</evidence>
<evidence type="ECO:0000313" key="8">
    <source>
        <dbReference type="Proteomes" id="UP000093757"/>
    </source>
</evidence>
<dbReference type="InterPro" id="IPR009000">
    <property type="entry name" value="Transl_B-barrel_sf"/>
</dbReference>
<dbReference type="OrthoDB" id="9801472at2"/>
<keyword evidence="9" id="KW-1185">Reference proteome</keyword>
<name>A0A1A6BDY2_MYCGO</name>
<dbReference type="InterPro" id="IPR005225">
    <property type="entry name" value="Small_GTP-bd"/>
</dbReference>
<dbReference type="PANTHER" id="PTHR43261:SF6">
    <property type="entry name" value="ELONGATION FACTOR G-LIKE PROTEIN"/>
    <property type="match status" value="1"/>
</dbReference>
<evidence type="ECO:0000256" key="2">
    <source>
        <dbReference type="ARBA" id="ARBA00023134"/>
    </source>
</evidence>
<dbReference type="InterPro" id="IPR000795">
    <property type="entry name" value="T_Tr_GTP-bd_dom"/>
</dbReference>
<dbReference type="FunFam" id="3.30.70.240:FF:000012">
    <property type="entry name" value="Elongation factor G"/>
    <property type="match status" value="1"/>
</dbReference>
<evidence type="ECO:0000313" key="7">
    <source>
        <dbReference type="EMBL" id="ORV67317.1"/>
    </source>
</evidence>
<keyword evidence="6" id="KW-0648">Protein biosynthesis</keyword>
<dbReference type="SUPFAM" id="SSF50447">
    <property type="entry name" value="Translation proteins"/>
    <property type="match status" value="1"/>
</dbReference>
<dbReference type="PROSITE" id="PS51722">
    <property type="entry name" value="G_TR_2"/>
    <property type="match status" value="1"/>
</dbReference>
<dbReference type="EMBL" id="LQOY01000246">
    <property type="protein sequence ID" value="ORV67317.1"/>
    <property type="molecule type" value="Genomic_DNA"/>
</dbReference>
<dbReference type="Gene3D" id="3.30.70.240">
    <property type="match status" value="1"/>
</dbReference>
<dbReference type="InterPro" id="IPR035647">
    <property type="entry name" value="EFG_III/V"/>
</dbReference>
<dbReference type="FunFam" id="3.30.230.10:FF:000003">
    <property type="entry name" value="Elongation factor G"/>
    <property type="match status" value="1"/>
</dbReference>
<evidence type="ECO:0000256" key="3">
    <source>
        <dbReference type="ARBA" id="ARBA00073322"/>
    </source>
</evidence>
<evidence type="ECO:0000256" key="1">
    <source>
        <dbReference type="ARBA" id="ARBA00022741"/>
    </source>
</evidence>
<dbReference type="Pfam" id="PF03144">
    <property type="entry name" value="GTP_EFTU_D2"/>
    <property type="match status" value="1"/>
</dbReference>
<dbReference type="Gene3D" id="3.30.230.10">
    <property type="match status" value="1"/>
</dbReference>
<protein>
    <recommendedName>
        <fullName evidence="3">Elongation factor G-like protein</fullName>
    </recommendedName>
</protein>
<dbReference type="GO" id="GO:0003746">
    <property type="term" value="F:translation elongation factor activity"/>
    <property type="evidence" value="ECO:0007669"/>
    <property type="project" value="UniProtKB-KW"/>
</dbReference>
<dbReference type="SUPFAM" id="SSF54980">
    <property type="entry name" value="EF-G C-terminal domain-like"/>
    <property type="match status" value="2"/>
</dbReference>
<dbReference type="InterPro" id="IPR027417">
    <property type="entry name" value="P-loop_NTPase"/>
</dbReference>
<dbReference type="NCBIfam" id="NF009377">
    <property type="entry name" value="PRK12740.1-1"/>
    <property type="match status" value="1"/>
</dbReference>
<reference evidence="7 9" key="1">
    <citation type="submission" date="2016-01" db="EMBL/GenBank/DDBJ databases">
        <title>The new phylogeny of the genus Mycobacterium.</title>
        <authorList>
            <person name="Tarcisio F."/>
            <person name="Conor M."/>
            <person name="Antonella G."/>
            <person name="Elisabetta G."/>
            <person name="Giulia F.S."/>
            <person name="Sara T."/>
            <person name="Anna F."/>
            <person name="Clotilde B."/>
            <person name="Roberto B."/>
            <person name="Veronica D.S."/>
            <person name="Fabio R."/>
            <person name="Monica P."/>
            <person name="Olivier J."/>
            <person name="Enrico T."/>
            <person name="Nicola S."/>
        </authorList>
    </citation>
    <scope>NUCLEOTIDE SEQUENCE [LARGE SCALE GENOMIC DNA]</scope>
    <source>
        <strain evidence="7 9">DSM 44160</strain>
    </source>
</reference>
<dbReference type="InterPro" id="IPR014721">
    <property type="entry name" value="Ribsml_uS5_D2-typ_fold_subgr"/>
</dbReference>
<dbReference type="InterPro" id="IPR009022">
    <property type="entry name" value="EFG_III"/>
</dbReference>
<reference evidence="6 8" key="2">
    <citation type="submission" date="2016-06" db="EMBL/GenBank/DDBJ databases">
        <authorList>
            <person name="Kjaerup R.B."/>
            <person name="Dalgaard T.S."/>
            <person name="Juul-Madsen H.R."/>
        </authorList>
    </citation>
    <scope>NUCLEOTIDE SEQUENCE [LARGE SCALE GENOMIC DNA]</scope>
    <source>
        <strain evidence="6 8">1245752.6</strain>
    </source>
</reference>
<dbReference type="Pfam" id="PF03764">
    <property type="entry name" value="EFG_IV"/>
    <property type="match status" value="1"/>
</dbReference>
<dbReference type="InterPro" id="IPR035649">
    <property type="entry name" value="EFG_V"/>
</dbReference>
<dbReference type="SMART" id="SM00838">
    <property type="entry name" value="EFG_C"/>
    <property type="match status" value="1"/>
</dbReference>
<dbReference type="GO" id="GO:0003924">
    <property type="term" value="F:GTPase activity"/>
    <property type="evidence" value="ECO:0007669"/>
    <property type="project" value="InterPro"/>
</dbReference>
<dbReference type="InterPro" id="IPR000640">
    <property type="entry name" value="EFG_V-like"/>
</dbReference>
<organism evidence="6 8">
    <name type="scientific">Mycobacterium gordonae</name>
    <dbReference type="NCBI Taxonomy" id="1778"/>
    <lineage>
        <taxon>Bacteria</taxon>
        <taxon>Bacillati</taxon>
        <taxon>Actinomycetota</taxon>
        <taxon>Actinomycetes</taxon>
        <taxon>Mycobacteriales</taxon>
        <taxon>Mycobacteriaceae</taxon>
        <taxon>Mycobacterium</taxon>
    </lineage>
</organism>
<keyword evidence="2" id="KW-0342">GTP-binding</keyword>